<feature type="non-terminal residue" evidence="2">
    <location>
        <position position="190"/>
    </location>
</feature>
<evidence type="ECO:0000313" key="3">
    <source>
        <dbReference type="Proteomes" id="UP001150217"/>
    </source>
</evidence>
<proteinExistence type="predicted"/>
<feature type="compositionally biased region" description="Polar residues" evidence="1">
    <location>
        <begin position="126"/>
        <end position="143"/>
    </location>
</feature>
<evidence type="ECO:0000313" key="2">
    <source>
        <dbReference type="EMBL" id="KAJ4492446.1"/>
    </source>
</evidence>
<dbReference type="EMBL" id="JANVFT010000037">
    <property type="protein sequence ID" value="KAJ4492446.1"/>
    <property type="molecule type" value="Genomic_DNA"/>
</dbReference>
<feature type="region of interest" description="Disordered" evidence="1">
    <location>
        <begin position="70"/>
        <end position="190"/>
    </location>
</feature>
<accession>A0ABQ8VG46</accession>
<keyword evidence="3" id="KW-1185">Reference proteome</keyword>
<evidence type="ECO:0000256" key="1">
    <source>
        <dbReference type="SAM" id="MobiDB-lite"/>
    </source>
</evidence>
<feature type="compositionally biased region" description="Polar residues" evidence="1">
    <location>
        <begin position="70"/>
        <end position="83"/>
    </location>
</feature>
<dbReference type="Proteomes" id="UP001150217">
    <property type="component" value="Unassembled WGS sequence"/>
</dbReference>
<reference evidence="2" key="1">
    <citation type="submission" date="2022-08" db="EMBL/GenBank/DDBJ databases">
        <title>A Global Phylogenomic Analysis of the Shiitake Genus Lentinula.</title>
        <authorList>
            <consortium name="DOE Joint Genome Institute"/>
            <person name="Sierra-Patev S."/>
            <person name="Min B."/>
            <person name="Naranjo-Ortiz M."/>
            <person name="Looney B."/>
            <person name="Konkel Z."/>
            <person name="Slot J.C."/>
            <person name="Sakamoto Y."/>
            <person name="Steenwyk J.L."/>
            <person name="Rokas A."/>
            <person name="Carro J."/>
            <person name="Camarero S."/>
            <person name="Ferreira P."/>
            <person name="Molpeceres G."/>
            <person name="Ruiz-Duenas F.J."/>
            <person name="Serrano A."/>
            <person name="Henrissat B."/>
            <person name="Drula E."/>
            <person name="Hughes K.W."/>
            <person name="Mata J.L."/>
            <person name="Ishikawa N.K."/>
            <person name="Vargas-Isla R."/>
            <person name="Ushijima S."/>
            <person name="Smith C.A."/>
            <person name="Ahrendt S."/>
            <person name="Andreopoulos W."/>
            <person name="He G."/>
            <person name="Labutti K."/>
            <person name="Lipzen A."/>
            <person name="Ng V."/>
            <person name="Riley R."/>
            <person name="Sandor L."/>
            <person name="Barry K."/>
            <person name="Martinez A.T."/>
            <person name="Xiao Y."/>
            <person name="Gibbons J.G."/>
            <person name="Terashima K."/>
            <person name="Grigoriev I.V."/>
            <person name="Hibbett D.S."/>
        </authorList>
    </citation>
    <scope>NUCLEOTIDE SEQUENCE</scope>
    <source>
        <strain evidence="2">RHP3577 ss4</strain>
    </source>
</reference>
<sequence length="190" mass="20615">MPKRRCDEPSCLYPFVGTTKASHRAEFHSRGHGFVFQGAVVRVNRRDDGMIPCPCGLEEHARYSFQKLNTLNKQNPHPGSDTSEWADLPSNKQAEIPPASPIPSPIPTLHDERTAEEAPPHDASIPSLQPSTSSIETQTSSAANPFGGEELSSPSNSLRSALGHLEDTDMAEEGSEMVKEVEPTVEEGEG</sequence>
<name>A0ABQ8VG46_9AGAR</name>
<evidence type="ECO:0008006" key="4">
    <source>
        <dbReference type="Google" id="ProtNLM"/>
    </source>
</evidence>
<comment type="caution">
    <text evidence="2">The sequence shown here is derived from an EMBL/GenBank/DDBJ whole genome shotgun (WGS) entry which is preliminary data.</text>
</comment>
<organism evidence="2 3">
    <name type="scientific">Lentinula lateritia</name>
    <dbReference type="NCBI Taxonomy" id="40482"/>
    <lineage>
        <taxon>Eukaryota</taxon>
        <taxon>Fungi</taxon>
        <taxon>Dikarya</taxon>
        <taxon>Basidiomycota</taxon>
        <taxon>Agaricomycotina</taxon>
        <taxon>Agaricomycetes</taxon>
        <taxon>Agaricomycetidae</taxon>
        <taxon>Agaricales</taxon>
        <taxon>Marasmiineae</taxon>
        <taxon>Omphalotaceae</taxon>
        <taxon>Lentinula</taxon>
    </lineage>
</organism>
<feature type="compositionally biased region" description="Basic and acidic residues" evidence="1">
    <location>
        <begin position="109"/>
        <end position="120"/>
    </location>
</feature>
<gene>
    <name evidence="2" type="ORF">C8R41DRAFT_867147</name>
</gene>
<protein>
    <recommendedName>
        <fullName evidence="4">C2H2-type domain-containing protein</fullName>
    </recommendedName>
</protein>